<dbReference type="AlphaFoldDB" id="A0A101CG75"/>
<dbReference type="RefSeq" id="WP_059137107.1">
    <property type="nucleotide sequence ID" value="NZ_LMAI01000006.1"/>
</dbReference>
<dbReference type="EMBL" id="LMAI01000006">
    <property type="protein sequence ID" value="KUJ55610.1"/>
    <property type="molecule type" value="Genomic_DNA"/>
</dbReference>
<comment type="caution">
    <text evidence="1">The sequence shown here is derived from an EMBL/GenBank/DDBJ whole genome shotgun (WGS) entry which is preliminary data.</text>
</comment>
<dbReference type="Gene3D" id="1.10.10.2250">
    <property type="match status" value="1"/>
</dbReference>
<dbReference type="Pfam" id="PF21980">
    <property type="entry name" value="MksE"/>
    <property type="match status" value="1"/>
</dbReference>
<dbReference type="Proteomes" id="UP000054388">
    <property type="component" value="Unassembled WGS sequence"/>
</dbReference>
<dbReference type="InterPro" id="IPR053841">
    <property type="entry name" value="MksE"/>
</dbReference>
<sequence length="226" mass="26861">MADDNSEKVIKYGFLYEKKAMSVFAKLDYTLRSGIHIQREYPIDANLFRFLNENENFESLKNYYKDFFNLNLRKDGNEFNQYYYLDLNEDGKSNVPSDSRDYLKNEFIIVGMLFLKMYKLDGNIELDSISEFISLLYEEYEEEKNALRKLINDNSSDKGSDLNDERFEDVIKKSFIKFGELGWLLWDDISEKNKFKTMPSFERLRAAYQPQIETIDSLIKEVKDAE</sequence>
<evidence type="ECO:0000313" key="2">
    <source>
        <dbReference type="Proteomes" id="UP000054388"/>
    </source>
</evidence>
<accession>A0A101CG75</accession>
<dbReference type="InterPro" id="IPR042038">
    <property type="entry name" value="MukE_N"/>
</dbReference>
<organism evidence="1 2">
    <name type="scientific">Chryseobacterium aquaticum subsp. greenlandense</name>
    <dbReference type="NCBI Taxonomy" id="345663"/>
    <lineage>
        <taxon>Bacteria</taxon>
        <taxon>Pseudomonadati</taxon>
        <taxon>Bacteroidota</taxon>
        <taxon>Flavobacteriia</taxon>
        <taxon>Flavobacteriales</taxon>
        <taxon>Weeksellaceae</taxon>
        <taxon>Chryseobacterium group</taxon>
        <taxon>Chryseobacterium</taxon>
    </lineage>
</organism>
<proteinExistence type="predicted"/>
<gene>
    <name evidence="1" type="ORF">AR686_12420</name>
</gene>
<protein>
    <submittedName>
        <fullName evidence="1">Uncharacterized protein</fullName>
    </submittedName>
</protein>
<reference evidence="1 2" key="1">
    <citation type="submission" date="2015-10" db="EMBL/GenBank/DDBJ databases">
        <title>Genome sequence of Chryseobacterium greenlandense.</title>
        <authorList>
            <person name="Newman J."/>
            <person name="Fischer K."/>
            <person name="Miller J."/>
        </authorList>
    </citation>
    <scope>NUCLEOTIDE SEQUENCE [LARGE SCALE GENOMIC DNA]</scope>
    <source>
        <strain evidence="1 2">UMB34</strain>
    </source>
</reference>
<evidence type="ECO:0000313" key="1">
    <source>
        <dbReference type="EMBL" id="KUJ55610.1"/>
    </source>
</evidence>
<name>A0A101CG75_9FLAO</name>